<sequence>MPGVIGDHPILTRRRALALGAAGVAGAVGGSALAGCAAQTGGPTPAGSKSLTWSSWANPGEAERFRQFSADYRERTGIDPLFQIVVGDYTQKLLTRIVGDTAPDAFYVNEIIMGQLVKAKLVTDFEPYAAQADAEIDLSRFYPGLMNWCRGPDGSGLYGIPVDCNPKVFWFNQNLLTEAGITENPAQLQEAGRWDQNALTELLTKIKSTGKRGMVFEANWFDLLGWISTFGGATLDDQGRAIFHEDPKALAVLEWLWDQLASENVSYGGTLPRGQGVDALFYGGQLATIQYGRWILPNLRKIDSFRYDIAPLPSESGRDISTTAVYCAAMCVNVKTNNPVEANQFAARFCNAEGQRFRLAGGGNAVPAIEGLDDLVTEGGVPEHGHWFTEIAARGFTTPQVLVNYPERSVNLSTNLDSLMRAKTDFRTFAQKAAGYMNGEAV</sequence>
<comment type="subcellular location">
    <subcellularLocation>
        <location evidence="1">Cell envelope</location>
    </subcellularLocation>
</comment>
<protein>
    <submittedName>
        <fullName evidence="5">Multiple sugar transport system substrate-binding protein</fullName>
    </submittedName>
</protein>
<gene>
    <name evidence="5" type="ORF">BKA15_000598</name>
</gene>
<dbReference type="AlphaFoldDB" id="A0A7Y9L6Y0"/>
<evidence type="ECO:0000256" key="3">
    <source>
        <dbReference type="ARBA" id="ARBA00022448"/>
    </source>
</evidence>
<keyword evidence="4" id="KW-0732">Signal</keyword>
<accession>A0A7Y9L6Y0</accession>
<evidence type="ECO:0000256" key="2">
    <source>
        <dbReference type="ARBA" id="ARBA00008520"/>
    </source>
</evidence>
<dbReference type="GO" id="GO:0030313">
    <property type="term" value="C:cell envelope"/>
    <property type="evidence" value="ECO:0007669"/>
    <property type="project" value="UniProtKB-SubCell"/>
</dbReference>
<keyword evidence="6" id="KW-1185">Reference proteome</keyword>
<dbReference type="InterPro" id="IPR006059">
    <property type="entry name" value="SBP"/>
</dbReference>
<keyword evidence="3" id="KW-0813">Transport</keyword>
<comment type="caution">
    <text evidence="5">The sequence shown here is derived from an EMBL/GenBank/DDBJ whole genome shotgun (WGS) entry which is preliminary data.</text>
</comment>
<evidence type="ECO:0000313" key="5">
    <source>
        <dbReference type="EMBL" id="NYE69269.1"/>
    </source>
</evidence>
<dbReference type="PROSITE" id="PS51318">
    <property type="entry name" value="TAT"/>
    <property type="match status" value="1"/>
</dbReference>
<proteinExistence type="inferred from homology"/>
<evidence type="ECO:0000256" key="1">
    <source>
        <dbReference type="ARBA" id="ARBA00004196"/>
    </source>
</evidence>
<dbReference type="InterPro" id="IPR006311">
    <property type="entry name" value="TAT_signal"/>
</dbReference>
<dbReference type="Proteomes" id="UP000569914">
    <property type="component" value="Unassembled WGS sequence"/>
</dbReference>
<dbReference type="Gene3D" id="3.40.190.10">
    <property type="entry name" value="Periplasmic binding protein-like II"/>
    <property type="match status" value="1"/>
</dbReference>
<dbReference type="SUPFAM" id="SSF53850">
    <property type="entry name" value="Periplasmic binding protein-like II"/>
    <property type="match status" value="1"/>
</dbReference>
<dbReference type="PANTHER" id="PTHR43649">
    <property type="entry name" value="ARABINOSE-BINDING PROTEIN-RELATED"/>
    <property type="match status" value="1"/>
</dbReference>
<name>A0A7Y9L6Y0_9ACTN</name>
<dbReference type="Pfam" id="PF01547">
    <property type="entry name" value="SBP_bac_1"/>
    <property type="match status" value="1"/>
</dbReference>
<organism evidence="5 6">
    <name type="scientific">Microlunatus parietis</name>
    <dbReference type="NCBI Taxonomy" id="682979"/>
    <lineage>
        <taxon>Bacteria</taxon>
        <taxon>Bacillati</taxon>
        <taxon>Actinomycetota</taxon>
        <taxon>Actinomycetes</taxon>
        <taxon>Propionibacteriales</taxon>
        <taxon>Propionibacteriaceae</taxon>
        <taxon>Microlunatus</taxon>
    </lineage>
</organism>
<keyword evidence="5" id="KW-0762">Sugar transport</keyword>
<dbReference type="RefSeq" id="WP_179748017.1">
    <property type="nucleotide sequence ID" value="NZ_JACCBU010000001.1"/>
</dbReference>
<evidence type="ECO:0000313" key="6">
    <source>
        <dbReference type="Proteomes" id="UP000569914"/>
    </source>
</evidence>
<evidence type="ECO:0000256" key="4">
    <source>
        <dbReference type="ARBA" id="ARBA00022729"/>
    </source>
</evidence>
<comment type="similarity">
    <text evidence="2">Belongs to the bacterial solute-binding protein 1 family.</text>
</comment>
<dbReference type="EMBL" id="JACCBU010000001">
    <property type="protein sequence ID" value="NYE69269.1"/>
    <property type="molecule type" value="Genomic_DNA"/>
</dbReference>
<dbReference type="InterPro" id="IPR050490">
    <property type="entry name" value="Bact_solute-bd_prot1"/>
</dbReference>
<reference evidence="5 6" key="1">
    <citation type="submission" date="2020-07" db="EMBL/GenBank/DDBJ databases">
        <title>Sequencing the genomes of 1000 actinobacteria strains.</title>
        <authorList>
            <person name="Klenk H.-P."/>
        </authorList>
    </citation>
    <scope>NUCLEOTIDE SEQUENCE [LARGE SCALE GENOMIC DNA]</scope>
    <source>
        <strain evidence="5 6">DSM 22083</strain>
    </source>
</reference>
<dbReference type="PANTHER" id="PTHR43649:SF31">
    <property type="entry name" value="SN-GLYCEROL-3-PHOSPHATE-BINDING PERIPLASMIC PROTEIN UGPB"/>
    <property type="match status" value="1"/>
</dbReference>